<gene>
    <name evidence="1" type="ORF">AJ79_09240</name>
</gene>
<keyword evidence="2" id="KW-1185">Reference proteome</keyword>
<name>A0A2B7WLI3_9EURO</name>
<dbReference type="Proteomes" id="UP000223968">
    <property type="component" value="Unassembled WGS sequence"/>
</dbReference>
<protein>
    <recommendedName>
        <fullName evidence="3">Fungal-type protein kinase domain-containing protein</fullName>
    </recommendedName>
</protein>
<dbReference type="AlphaFoldDB" id="A0A2B7WLI3"/>
<comment type="caution">
    <text evidence="1">The sequence shown here is derived from an EMBL/GenBank/DDBJ whole genome shotgun (WGS) entry which is preliminary data.</text>
</comment>
<sequence>MAGEDPKDVVEDLEKHLSTSKNLEHLPISSLKDDITVMDLLNLSYAEQHESLLRLPNDMRHSPTSLLRKFLRFASSRTEFSESYIRCALNLILVSCIAQEKRVILKEREKDLLQSQAFHSSLENQPQTPEPPKPLSLKYETELSFQVTDHGTKKLLVGKADYSLWYDATETMGANLVVVEAKAKFYAGSAVPQLIAYMGIVHRIRKLNRKQNSAVYGIASDSLEFRFYFINNESKLHKSRVYFWETDATDIVSFIRLIVRAAVNQSPTTTPYSGEKKNSQLSALAATGGGSSSFDLVVLEGDFEIFPEGARDDFIVYG</sequence>
<reference evidence="1 2" key="1">
    <citation type="submission" date="2017-10" db="EMBL/GenBank/DDBJ databases">
        <title>Comparative genomics in systemic dimorphic fungi from Ajellomycetaceae.</title>
        <authorList>
            <person name="Munoz J.F."/>
            <person name="Mcewen J.G."/>
            <person name="Clay O.K."/>
            <person name="Cuomo C.A."/>
        </authorList>
    </citation>
    <scope>NUCLEOTIDE SEQUENCE [LARGE SCALE GENOMIC DNA]</scope>
    <source>
        <strain evidence="1 2">UAMH5409</strain>
    </source>
</reference>
<proteinExistence type="predicted"/>
<dbReference type="STRING" id="1447875.A0A2B7WLI3"/>
<evidence type="ECO:0000313" key="1">
    <source>
        <dbReference type="EMBL" id="PGG97367.1"/>
    </source>
</evidence>
<dbReference type="EMBL" id="PDNB01000250">
    <property type="protein sequence ID" value="PGG97367.1"/>
    <property type="molecule type" value="Genomic_DNA"/>
</dbReference>
<dbReference type="OrthoDB" id="2103397at2759"/>
<organism evidence="1 2">
    <name type="scientific">Helicocarpus griseus UAMH5409</name>
    <dbReference type="NCBI Taxonomy" id="1447875"/>
    <lineage>
        <taxon>Eukaryota</taxon>
        <taxon>Fungi</taxon>
        <taxon>Dikarya</taxon>
        <taxon>Ascomycota</taxon>
        <taxon>Pezizomycotina</taxon>
        <taxon>Eurotiomycetes</taxon>
        <taxon>Eurotiomycetidae</taxon>
        <taxon>Onygenales</taxon>
        <taxon>Ajellomycetaceae</taxon>
        <taxon>Helicocarpus</taxon>
    </lineage>
</organism>
<accession>A0A2B7WLI3</accession>
<evidence type="ECO:0000313" key="2">
    <source>
        <dbReference type="Proteomes" id="UP000223968"/>
    </source>
</evidence>
<evidence type="ECO:0008006" key="3">
    <source>
        <dbReference type="Google" id="ProtNLM"/>
    </source>
</evidence>